<gene>
    <name evidence="1" type="ORF">ME3_196</name>
</gene>
<proteinExistence type="predicted"/>
<keyword evidence="2" id="KW-1185">Reference proteome</keyword>
<name>A0A172Q0I7_9CAUD</name>
<dbReference type="Proteomes" id="UP000225947">
    <property type="component" value="Segment"/>
</dbReference>
<dbReference type="SMR" id="A0A172Q0I7"/>
<accession>A0A172Q0I7</accession>
<protein>
    <submittedName>
        <fullName evidence="1">Uncharacterized protein</fullName>
    </submittedName>
</protein>
<organism evidence="1 2">
    <name type="scientific">Acinetobacter phage vB_AbaM_ME3</name>
    <dbReference type="NCBI Taxonomy" id="1837876"/>
    <lineage>
        <taxon>Viruses</taxon>
        <taxon>Duplodnaviria</taxon>
        <taxon>Heunggongvirae</taxon>
        <taxon>Uroviricota</taxon>
        <taxon>Caudoviricetes</taxon>
        <taxon>Metrivirus</taxon>
        <taxon>Metrivirus ME3</taxon>
    </lineage>
</organism>
<sequence>MSKVLNRIKAQIKKDGELPEHMEVLKLYNFMVNNNLSSTMLWNELTNAKFVNGTFVYSVKPQVLKLFKTWNK</sequence>
<evidence type="ECO:0000313" key="1">
    <source>
        <dbReference type="EMBL" id="AND75357.1"/>
    </source>
</evidence>
<evidence type="ECO:0000313" key="2">
    <source>
        <dbReference type="Proteomes" id="UP000225947"/>
    </source>
</evidence>
<dbReference type="EMBL" id="KU935715">
    <property type="protein sequence ID" value="AND75357.1"/>
    <property type="molecule type" value="Genomic_DNA"/>
</dbReference>
<reference evidence="2" key="1">
    <citation type="submission" date="2016-03" db="EMBL/GenBank/DDBJ databases">
        <title>Characterization of Acinetobacter baumannii phage vB_AbaM_ME3.</title>
        <authorList>
            <person name="Buttimer C.T.H."/>
            <person name="Elbreki M."/>
            <person name="Coffey A."/>
        </authorList>
    </citation>
    <scope>NUCLEOTIDE SEQUENCE [LARGE SCALE GENOMIC DNA]</scope>
</reference>